<keyword evidence="2" id="KW-1185">Reference proteome</keyword>
<organism evidence="1 2">
    <name type="scientific">Pleurodeles waltl</name>
    <name type="common">Iberian ribbed newt</name>
    <dbReference type="NCBI Taxonomy" id="8319"/>
    <lineage>
        <taxon>Eukaryota</taxon>
        <taxon>Metazoa</taxon>
        <taxon>Chordata</taxon>
        <taxon>Craniata</taxon>
        <taxon>Vertebrata</taxon>
        <taxon>Euteleostomi</taxon>
        <taxon>Amphibia</taxon>
        <taxon>Batrachia</taxon>
        <taxon>Caudata</taxon>
        <taxon>Salamandroidea</taxon>
        <taxon>Salamandridae</taxon>
        <taxon>Pleurodelinae</taxon>
        <taxon>Pleurodeles</taxon>
    </lineage>
</organism>
<evidence type="ECO:0000313" key="2">
    <source>
        <dbReference type="Proteomes" id="UP001066276"/>
    </source>
</evidence>
<accession>A0AAV7THS2</accession>
<gene>
    <name evidence="1" type="ORF">NDU88_000782</name>
</gene>
<dbReference type="Proteomes" id="UP001066276">
    <property type="component" value="Chromosome 3_2"/>
</dbReference>
<name>A0AAV7THS2_PLEWA</name>
<protein>
    <submittedName>
        <fullName evidence="1">Uncharacterized protein</fullName>
    </submittedName>
</protein>
<evidence type="ECO:0000313" key="1">
    <source>
        <dbReference type="EMBL" id="KAJ1175494.1"/>
    </source>
</evidence>
<proteinExistence type="predicted"/>
<dbReference type="AlphaFoldDB" id="A0AAV7THS2"/>
<dbReference type="EMBL" id="JANPWB010000006">
    <property type="protein sequence ID" value="KAJ1175494.1"/>
    <property type="molecule type" value="Genomic_DNA"/>
</dbReference>
<sequence length="121" mass="13591">MERHKFFMRLQAKDERVGNYIASLKTLAQTCDFAELTDSLIPDQLVRCTNNPRVQEKLLAKKPSLQEAQIIADSMEHAILWAKEMKGAGPSHCIHAESAIPGSSRDYVQECDFVQKVSSKA</sequence>
<reference evidence="1" key="1">
    <citation type="journal article" date="2022" name="bioRxiv">
        <title>Sequencing and chromosome-scale assembly of the giantPleurodeles waltlgenome.</title>
        <authorList>
            <person name="Brown T."/>
            <person name="Elewa A."/>
            <person name="Iarovenko S."/>
            <person name="Subramanian E."/>
            <person name="Araus A.J."/>
            <person name="Petzold A."/>
            <person name="Susuki M."/>
            <person name="Suzuki K.-i.T."/>
            <person name="Hayashi T."/>
            <person name="Toyoda A."/>
            <person name="Oliveira C."/>
            <person name="Osipova E."/>
            <person name="Leigh N.D."/>
            <person name="Simon A."/>
            <person name="Yun M.H."/>
        </authorList>
    </citation>
    <scope>NUCLEOTIDE SEQUENCE</scope>
    <source>
        <strain evidence="1">20211129_DDA</strain>
        <tissue evidence="1">Liver</tissue>
    </source>
</reference>
<comment type="caution">
    <text evidence="1">The sequence shown here is derived from an EMBL/GenBank/DDBJ whole genome shotgun (WGS) entry which is preliminary data.</text>
</comment>